<evidence type="ECO:0000313" key="1">
    <source>
        <dbReference type="EMBL" id="DAE92820.1"/>
    </source>
</evidence>
<accession>A0A8S5RTW7</accession>
<dbReference type="EMBL" id="BK055796">
    <property type="protein sequence ID" value="DAE92820.1"/>
    <property type="molecule type" value="Genomic_DNA"/>
</dbReference>
<name>A0A8S5RTW7_9CAUD</name>
<sequence length="123" mass="14232">MLIHGMQYLNKKAIQITDTAALAVYLRLLATQIYGDEAEAIHEEKDLLVNLLEESAQRLHSEKRVTVYRQDAFLEICPNAPRKDGTINICPKKVDRNYKRLCVSNGKECSKCKQDYWFEKVTK</sequence>
<proteinExistence type="predicted"/>
<reference evidence="1" key="1">
    <citation type="journal article" date="2021" name="Proc. Natl. Acad. Sci. U.S.A.">
        <title>A Catalog of Tens of Thousands of Viruses from Human Metagenomes Reveals Hidden Associations with Chronic Diseases.</title>
        <authorList>
            <person name="Tisza M.J."/>
            <person name="Buck C.B."/>
        </authorList>
    </citation>
    <scope>NUCLEOTIDE SEQUENCE</scope>
    <source>
        <strain evidence="1">Cttzo28</strain>
    </source>
</reference>
<protein>
    <submittedName>
        <fullName evidence="1">Uncharacterized protein</fullName>
    </submittedName>
</protein>
<organism evidence="1">
    <name type="scientific">Ackermannviridae sp</name>
    <dbReference type="NCBI Taxonomy" id="2831612"/>
    <lineage>
        <taxon>Viruses</taxon>
        <taxon>Duplodnaviria</taxon>
        <taxon>Heunggongvirae</taxon>
        <taxon>Uroviricota</taxon>
        <taxon>Caudoviricetes</taxon>
        <taxon>Pantevenvirales</taxon>
        <taxon>Ackermannviridae</taxon>
    </lineage>
</organism>